<evidence type="ECO:0000256" key="1">
    <source>
        <dbReference type="SAM" id="MobiDB-lite"/>
    </source>
</evidence>
<accession>A0ABS3VKK7</accession>
<dbReference type="Gene3D" id="1.10.260.40">
    <property type="entry name" value="lambda repressor-like DNA-binding domains"/>
    <property type="match status" value="1"/>
</dbReference>
<dbReference type="SUPFAM" id="SSF55729">
    <property type="entry name" value="Acyl-CoA N-acyltransferases (Nat)"/>
    <property type="match status" value="1"/>
</dbReference>
<dbReference type="Pfam" id="PF00583">
    <property type="entry name" value="Acetyltransf_1"/>
    <property type="match status" value="1"/>
</dbReference>
<evidence type="ECO:0000313" key="5">
    <source>
        <dbReference type="Proteomes" id="UP000823521"/>
    </source>
</evidence>
<dbReference type="PROSITE" id="PS50943">
    <property type="entry name" value="HTH_CROC1"/>
    <property type="match status" value="1"/>
</dbReference>
<gene>
    <name evidence="4" type="ORF">GSF22_03440</name>
</gene>
<feature type="domain" description="HTH cro/C1-type" evidence="2">
    <location>
        <begin position="14"/>
        <end position="61"/>
    </location>
</feature>
<evidence type="ECO:0000313" key="4">
    <source>
        <dbReference type="EMBL" id="MBO4205066.1"/>
    </source>
</evidence>
<dbReference type="Gene3D" id="3.40.630.30">
    <property type="match status" value="1"/>
</dbReference>
<dbReference type="SMART" id="SM00530">
    <property type="entry name" value="HTH_XRE"/>
    <property type="match status" value="1"/>
</dbReference>
<evidence type="ECO:0000259" key="2">
    <source>
        <dbReference type="PROSITE" id="PS50943"/>
    </source>
</evidence>
<sequence>MAEEPGGCDVGAVLRAVRRAADLSQRELAARAGVPGSTVARIESGQTGNPGFRTVEQLVRAGGARLVVEPLSTEPPSTEPPSTGPSGFELLSAGPPGSELRDRADRRYPAHLDVREVRGPRDWPGAWWAHWYDLPPERWPLPVPAAMYDLCRRRRDRRRWGERVRQAVRVRRITAGLPAGSWRFVADLPDGGTVGELRAHQRSMDLRYGHDLGDQRELVLDGVLVAPGYRLLGIGRRLVGAFVEEMDRAGIREAYAIGEAGSSDFLTACGFRVAAGRPVALSLIRRPSS</sequence>
<dbReference type="EMBL" id="WVUH01000013">
    <property type="protein sequence ID" value="MBO4205066.1"/>
    <property type="molecule type" value="Genomic_DNA"/>
</dbReference>
<dbReference type="RefSeq" id="WP_208811250.1">
    <property type="nucleotide sequence ID" value="NZ_WVUH01000013.1"/>
</dbReference>
<feature type="domain" description="N-acetyltransferase" evidence="3">
    <location>
        <begin position="112"/>
        <end position="288"/>
    </location>
</feature>
<dbReference type="CDD" id="cd00093">
    <property type="entry name" value="HTH_XRE"/>
    <property type="match status" value="1"/>
</dbReference>
<feature type="region of interest" description="Disordered" evidence="1">
    <location>
        <begin position="70"/>
        <end position="100"/>
    </location>
</feature>
<organism evidence="4 5">
    <name type="scientific">Micromonospora echinofusca</name>
    <dbReference type="NCBI Taxonomy" id="47858"/>
    <lineage>
        <taxon>Bacteria</taxon>
        <taxon>Bacillati</taxon>
        <taxon>Actinomycetota</taxon>
        <taxon>Actinomycetes</taxon>
        <taxon>Micromonosporales</taxon>
        <taxon>Micromonosporaceae</taxon>
        <taxon>Micromonospora</taxon>
    </lineage>
</organism>
<dbReference type="InterPro" id="IPR010982">
    <property type="entry name" value="Lambda_DNA-bd_dom_sf"/>
</dbReference>
<reference evidence="4 5" key="1">
    <citation type="submission" date="2019-12" db="EMBL/GenBank/DDBJ databases">
        <title>Whole genome sequencing of endophytic Actinobacterium Micromonospora sp. MPMI6T.</title>
        <authorList>
            <person name="Evv R."/>
            <person name="Podile A.R."/>
        </authorList>
    </citation>
    <scope>NUCLEOTIDE SEQUENCE [LARGE SCALE GENOMIC DNA]</scope>
    <source>
        <strain evidence="4 5">MPMI6</strain>
    </source>
</reference>
<dbReference type="Pfam" id="PF13560">
    <property type="entry name" value="HTH_31"/>
    <property type="match status" value="1"/>
</dbReference>
<proteinExistence type="predicted"/>
<dbReference type="SUPFAM" id="SSF47413">
    <property type="entry name" value="lambda repressor-like DNA-binding domains"/>
    <property type="match status" value="1"/>
</dbReference>
<dbReference type="CDD" id="cd04301">
    <property type="entry name" value="NAT_SF"/>
    <property type="match status" value="1"/>
</dbReference>
<keyword evidence="5" id="KW-1185">Reference proteome</keyword>
<dbReference type="InterPro" id="IPR000182">
    <property type="entry name" value="GNAT_dom"/>
</dbReference>
<comment type="caution">
    <text evidence="4">The sequence shown here is derived from an EMBL/GenBank/DDBJ whole genome shotgun (WGS) entry which is preliminary data.</text>
</comment>
<name>A0ABS3VKK7_MICEH</name>
<dbReference type="InterPro" id="IPR001387">
    <property type="entry name" value="Cro/C1-type_HTH"/>
</dbReference>
<evidence type="ECO:0000259" key="3">
    <source>
        <dbReference type="PROSITE" id="PS51186"/>
    </source>
</evidence>
<dbReference type="Proteomes" id="UP000823521">
    <property type="component" value="Unassembled WGS sequence"/>
</dbReference>
<dbReference type="PROSITE" id="PS51186">
    <property type="entry name" value="GNAT"/>
    <property type="match status" value="1"/>
</dbReference>
<protein>
    <submittedName>
        <fullName evidence="4">GNAT family N-acetyltransferase</fullName>
    </submittedName>
</protein>
<dbReference type="InterPro" id="IPR016181">
    <property type="entry name" value="Acyl_CoA_acyltransferase"/>
</dbReference>